<proteinExistence type="predicted"/>
<organism evidence="2 3">
    <name type="scientific">Aureobasidium namibiae CBS 147.97</name>
    <dbReference type="NCBI Taxonomy" id="1043004"/>
    <lineage>
        <taxon>Eukaryota</taxon>
        <taxon>Fungi</taxon>
        <taxon>Dikarya</taxon>
        <taxon>Ascomycota</taxon>
        <taxon>Pezizomycotina</taxon>
        <taxon>Dothideomycetes</taxon>
        <taxon>Dothideomycetidae</taxon>
        <taxon>Dothideales</taxon>
        <taxon>Saccotheciaceae</taxon>
        <taxon>Aureobasidium</taxon>
    </lineage>
</organism>
<dbReference type="OrthoDB" id="3905563at2759"/>
<keyword evidence="1" id="KW-0812">Transmembrane</keyword>
<reference evidence="2 3" key="1">
    <citation type="journal article" date="2014" name="BMC Genomics">
        <title>Genome sequencing of four Aureobasidium pullulans varieties: biotechnological potential, stress tolerance, and description of new species.</title>
        <authorList>
            <person name="Gostin Ar C."/>
            <person name="Ohm R.A."/>
            <person name="Kogej T."/>
            <person name="Sonjak S."/>
            <person name="Turk M."/>
            <person name="Zajc J."/>
            <person name="Zalar P."/>
            <person name="Grube M."/>
            <person name="Sun H."/>
            <person name="Han J."/>
            <person name="Sharma A."/>
            <person name="Chiniquy J."/>
            <person name="Ngan C.Y."/>
            <person name="Lipzen A."/>
            <person name="Barry K."/>
            <person name="Grigoriev I.V."/>
            <person name="Gunde-Cimerman N."/>
        </authorList>
    </citation>
    <scope>NUCLEOTIDE SEQUENCE [LARGE SCALE GENOMIC DNA]</scope>
    <source>
        <strain evidence="2 3">CBS 147.97</strain>
    </source>
</reference>
<feature type="transmembrane region" description="Helical" evidence="1">
    <location>
        <begin position="37"/>
        <end position="62"/>
    </location>
</feature>
<dbReference type="GeneID" id="25416166"/>
<evidence type="ECO:0000256" key="1">
    <source>
        <dbReference type="SAM" id="Phobius"/>
    </source>
</evidence>
<accession>A0A074WT77</accession>
<gene>
    <name evidence="2" type="ORF">M436DRAFT_78160</name>
</gene>
<keyword evidence="3" id="KW-1185">Reference proteome</keyword>
<dbReference type="EMBL" id="KL584703">
    <property type="protein sequence ID" value="KEQ76405.1"/>
    <property type="molecule type" value="Genomic_DNA"/>
</dbReference>
<keyword evidence="1" id="KW-0472">Membrane</keyword>
<protein>
    <submittedName>
        <fullName evidence="2">Uncharacterized protein</fullName>
    </submittedName>
</protein>
<feature type="transmembrane region" description="Helical" evidence="1">
    <location>
        <begin position="12"/>
        <end position="31"/>
    </location>
</feature>
<dbReference type="AlphaFoldDB" id="A0A074WT77"/>
<name>A0A074WT77_9PEZI</name>
<dbReference type="Proteomes" id="UP000027730">
    <property type="component" value="Unassembled WGS sequence"/>
</dbReference>
<sequence>MSQHSPFNSSFFRSGVLIIAILGLFLLWAAGSRGPQVYLSIVIAMLVVGSILSAYVLLWLYLEERSRPFANVNVNIPMTELEPYDSSEDENLNVH</sequence>
<evidence type="ECO:0000313" key="2">
    <source>
        <dbReference type="EMBL" id="KEQ76405.1"/>
    </source>
</evidence>
<evidence type="ECO:0000313" key="3">
    <source>
        <dbReference type="Proteomes" id="UP000027730"/>
    </source>
</evidence>
<dbReference type="HOGENOM" id="CLU_2372429_0_0_1"/>
<dbReference type="RefSeq" id="XP_013431281.1">
    <property type="nucleotide sequence ID" value="XM_013575827.1"/>
</dbReference>
<keyword evidence="1" id="KW-1133">Transmembrane helix</keyword>